<evidence type="ECO:0000313" key="2">
    <source>
        <dbReference type="Proteomes" id="UP000663419"/>
    </source>
</evidence>
<dbReference type="AlphaFoldDB" id="A0A8A1LDN2"/>
<organism evidence="1 2">
    <name type="scientific">Ajellomyces capsulatus (strain H88)</name>
    <name type="common">Darling's disease fungus</name>
    <name type="synonym">Histoplasma capsulatum</name>
    <dbReference type="NCBI Taxonomy" id="544711"/>
    <lineage>
        <taxon>Eukaryota</taxon>
        <taxon>Fungi</taxon>
        <taxon>Dikarya</taxon>
        <taxon>Ascomycota</taxon>
        <taxon>Pezizomycotina</taxon>
        <taxon>Eurotiomycetes</taxon>
        <taxon>Eurotiomycetidae</taxon>
        <taxon>Onygenales</taxon>
        <taxon>Ajellomycetaceae</taxon>
        <taxon>Histoplasma</taxon>
    </lineage>
</organism>
<evidence type="ECO:0000313" key="1">
    <source>
        <dbReference type="EMBL" id="QSS49897.1"/>
    </source>
</evidence>
<dbReference type="Proteomes" id="UP000663419">
    <property type="component" value="Chromosome 1"/>
</dbReference>
<gene>
    <name evidence="1" type="ORF">I7I53_10403</name>
</gene>
<protein>
    <submittedName>
        <fullName evidence="1">Uncharacterized protein</fullName>
    </submittedName>
</protein>
<accession>A0A8A1LDN2</accession>
<reference evidence="1" key="1">
    <citation type="submission" date="2021-01" db="EMBL/GenBank/DDBJ databases">
        <title>Chromosome-level genome assembly of a human fungal pathogen reveals clustering of transcriptionally co-regulated genes.</title>
        <authorList>
            <person name="Voorhies M."/>
            <person name="Cohen S."/>
            <person name="Shea T.P."/>
            <person name="Petrus S."/>
            <person name="Munoz J.F."/>
            <person name="Poplawski S."/>
            <person name="Goldman W.E."/>
            <person name="Michael T."/>
            <person name="Cuomo C.A."/>
            <person name="Sil A."/>
            <person name="Beyhan S."/>
        </authorList>
    </citation>
    <scope>NUCLEOTIDE SEQUENCE</scope>
    <source>
        <strain evidence="1">H88</strain>
    </source>
</reference>
<sequence>MPKRLSSHCPKCLLAVGSLISITSRKAKLFISDVSSSRAPAERPSLLLRTRMYRDFRTSQRRAIRLSKAALPSLPCSLRDLITSLFDLAAITIGRHHCLLPKQLLFPSTITHY</sequence>
<dbReference type="EMBL" id="CP069102">
    <property type="protein sequence ID" value="QSS49897.1"/>
    <property type="molecule type" value="Genomic_DNA"/>
</dbReference>
<name>A0A8A1LDN2_AJEC8</name>
<dbReference type="VEuPathDB" id="FungiDB:I7I53_10403"/>
<proteinExistence type="predicted"/>